<dbReference type="RefSeq" id="WP_245629175.1">
    <property type="nucleotide sequence ID" value="NZ_CP004393.1"/>
</dbReference>
<dbReference type="Proteomes" id="UP000031521">
    <property type="component" value="Chromosome"/>
</dbReference>
<feature type="signal peptide" evidence="1">
    <location>
        <begin position="1"/>
        <end position="30"/>
    </location>
</feature>
<evidence type="ECO:0000313" key="3">
    <source>
        <dbReference type="Proteomes" id="UP000031521"/>
    </source>
</evidence>
<evidence type="ECO:0008006" key="4">
    <source>
        <dbReference type="Google" id="ProtNLM"/>
    </source>
</evidence>
<sequence>MARPARSPLFPRLTVLLLALSLGACGTATPQPSARAASPALDLPPMKVFPAAPPQPSHRSNATVARDFLELTFALENGTRLDRFTRFEGPITLRVTGAQIPVSLGPDLAHLLSRLDREAGITITRVPPSEPAAITIQTLRHEDLSRRAPNTACIVAPNVSDWSEFRHTRRQKLSWTTVETRERLAIFIPEDVAPQEIRDCLHEELAQALGPLNDLYRLPDSVFNDDNVHSVLTPFDMLVLRVTYAPELHSGMSPEEVAARLPGILARVHPEGGPARPAPPSPTPRLWIDSVTAAMGAGELSERSMAAQVAVSIAREQGWEDTRAGFSWFLLGRLAMASDRRLARAALEEAGRIYALSPDTRFHAGHVALQLAALALSDGNYTRAEQLAASAVPAARDAENAALLASLLLTQAAALDQLGRPGEARAVRLDSLGWARYGFGSDTTVQDRVAEISALTGRS</sequence>
<evidence type="ECO:0000313" key="2">
    <source>
        <dbReference type="EMBL" id="AJE47646.1"/>
    </source>
</evidence>
<dbReference type="Pfam" id="PF11150">
    <property type="entry name" value="DUF2927"/>
    <property type="match status" value="1"/>
</dbReference>
<reference evidence="2 3" key="1">
    <citation type="journal article" date="2014" name="Int. J. Syst. Evol. Microbiol.">
        <title>Celeribacter indicus sp. nov., a polycyclic aromatic hydrocarbon-degrading bacterium from deep-sea sediment and reclassification of Huaishuia halophila as Celeribacter halophilus comb. nov.</title>
        <authorList>
            <person name="Lai Q."/>
            <person name="Cao J."/>
            <person name="Yuan J."/>
            <person name="Li F."/>
            <person name="Shao Z."/>
        </authorList>
    </citation>
    <scope>NUCLEOTIDE SEQUENCE [LARGE SCALE GENOMIC DNA]</scope>
    <source>
        <strain evidence="2">P73</strain>
    </source>
</reference>
<dbReference type="KEGG" id="cid:P73_2931"/>
<dbReference type="EMBL" id="CP004393">
    <property type="protein sequence ID" value="AJE47646.1"/>
    <property type="molecule type" value="Genomic_DNA"/>
</dbReference>
<keyword evidence="3" id="KW-1185">Reference proteome</keyword>
<gene>
    <name evidence="2" type="ORF">P73_2931</name>
</gene>
<dbReference type="STRING" id="1208324.P73_2931"/>
<dbReference type="HOGENOM" id="CLU_048572_0_0_5"/>
<keyword evidence="1" id="KW-0732">Signal</keyword>
<accession>A0A0B5E3J3</accession>
<organism evidence="2 3">
    <name type="scientific">Celeribacter indicus</name>
    <dbReference type="NCBI Taxonomy" id="1208324"/>
    <lineage>
        <taxon>Bacteria</taxon>
        <taxon>Pseudomonadati</taxon>
        <taxon>Pseudomonadota</taxon>
        <taxon>Alphaproteobacteria</taxon>
        <taxon>Rhodobacterales</taxon>
        <taxon>Roseobacteraceae</taxon>
        <taxon>Celeribacter</taxon>
    </lineage>
</organism>
<name>A0A0B5E3J3_9RHOB</name>
<feature type="chain" id="PRO_5002101867" description="ATP-dependent transcriptional regulator" evidence="1">
    <location>
        <begin position="31"/>
        <end position="459"/>
    </location>
</feature>
<dbReference type="AlphaFoldDB" id="A0A0B5E3J3"/>
<protein>
    <recommendedName>
        <fullName evidence="4">ATP-dependent transcriptional regulator</fullName>
    </recommendedName>
</protein>
<dbReference type="PROSITE" id="PS51257">
    <property type="entry name" value="PROKAR_LIPOPROTEIN"/>
    <property type="match status" value="1"/>
</dbReference>
<dbReference type="InterPro" id="IPR021323">
    <property type="entry name" value="DUF2927"/>
</dbReference>
<evidence type="ECO:0000256" key="1">
    <source>
        <dbReference type="SAM" id="SignalP"/>
    </source>
</evidence>
<proteinExistence type="predicted"/>